<dbReference type="SUPFAM" id="SSF81995">
    <property type="entry name" value="beta-sandwich domain of Sec23/24"/>
    <property type="match status" value="1"/>
</dbReference>
<reference evidence="4" key="1">
    <citation type="submission" date="2021-02" db="EMBL/GenBank/DDBJ databases">
        <authorList>
            <person name="Dougan E. K."/>
            <person name="Rhodes N."/>
            <person name="Thang M."/>
            <person name="Chan C."/>
        </authorList>
    </citation>
    <scope>NUCLEOTIDE SEQUENCE</scope>
</reference>
<proteinExistence type="predicted"/>
<dbReference type="InterPro" id="IPR001107">
    <property type="entry name" value="Band_7"/>
</dbReference>
<evidence type="ECO:0000313" key="5">
    <source>
        <dbReference type="Proteomes" id="UP000626109"/>
    </source>
</evidence>
<feature type="compositionally biased region" description="Gly residues" evidence="2">
    <location>
        <begin position="301"/>
        <end position="311"/>
    </location>
</feature>
<feature type="compositionally biased region" description="Acidic residues" evidence="2">
    <location>
        <begin position="960"/>
        <end position="976"/>
    </location>
</feature>
<dbReference type="InterPro" id="IPR038718">
    <property type="entry name" value="SNF2-like_sf"/>
</dbReference>
<evidence type="ECO:0000256" key="2">
    <source>
        <dbReference type="SAM" id="MobiDB-lite"/>
    </source>
</evidence>
<feature type="region of interest" description="Disordered" evidence="2">
    <location>
        <begin position="1133"/>
        <end position="1186"/>
    </location>
</feature>
<dbReference type="InterPro" id="IPR000330">
    <property type="entry name" value="SNF2_N"/>
</dbReference>
<feature type="compositionally biased region" description="Low complexity" evidence="2">
    <location>
        <begin position="330"/>
        <end position="370"/>
    </location>
</feature>
<dbReference type="InterPro" id="IPR014001">
    <property type="entry name" value="Helicase_ATP-bd"/>
</dbReference>
<dbReference type="Pfam" id="PF01145">
    <property type="entry name" value="Band_7"/>
    <property type="match status" value="1"/>
</dbReference>
<feature type="compositionally biased region" description="Gly residues" evidence="2">
    <location>
        <begin position="8"/>
        <end position="36"/>
    </location>
</feature>
<dbReference type="SUPFAM" id="SSF52540">
    <property type="entry name" value="P-loop containing nucleoside triphosphate hydrolases"/>
    <property type="match status" value="1"/>
</dbReference>
<feature type="region of interest" description="Disordered" evidence="2">
    <location>
        <begin position="278"/>
        <end position="390"/>
    </location>
</feature>
<feature type="region of interest" description="Disordered" evidence="2">
    <location>
        <begin position="1"/>
        <end position="57"/>
    </location>
</feature>
<dbReference type="InterPro" id="IPR027417">
    <property type="entry name" value="P-loop_NTPase"/>
</dbReference>
<protein>
    <recommendedName>
        <fullName evidence="3">Helicase ATP-binding domain-containing protein</fullName>
    </recommendedName>
</protein>
<dbReference type="InterPro" id="IPR050496">
    <property type="entry name" value="SNF2_RAD54_helicase_repair"/>
</dbReference>
<keyword evidence="1" id="KW-0175">Coiled coil</keyword>
<dbReference type="Proteomes" id="UP000626109">
    <property type="component" value="Unassembled WGS sequence"/>
</dbReference>
<feature type="coiled-coil region" evidence="1">
    <location>
        <begin position="1508"/>
        <end position="1535"/>
    </location>
</feature>
<evidence type="ECO:0000259" key="3">
    <source>
        <dbReference type="PROSITE" id="PS51192"/>
    </source>
</evidence>
<dbReference type="GO" id="GO:0005524">
    <property type="term" value="F:ATP binding"/>
    <property type="evidence" value="ECO:0007669"/>
    <property type="project" value="InterPro"/>
</dbReference>
<feature type="region of interest" description="Disordered" evidence="2">
    <location>
        <begin position="139"/>
        <end position="170"/>
    </location>
</feature>
<name>A0A813JRU7_POLGL</name>
<dbReference type="PROSITE" id="PS51192">
    <property type="entry name" value="HELICASE_ATP_BIND_1"/>
    <property type="match status" value="1"/>
</dbReference>
<evidence type="ECO:0000313" key="4">
    <source>
        <dbReference type="EMBL" id="CAE8687109.1"/>
    </source>
</evidence>
<gene>
    <name evidence="4" type="ORF">PGLA2088_LOCUS25310</name>
</gene>
<dbReference type="SMART" id="SM00487">
    <property type="entry name" value="DEXDc"/>
    <property type="match status" value="1"/>
</dbReference>
<feature type="compositionally biased region" description="Acidic residues" evidence="2">
    <location>
        <begin position="1158"/>
        <end position="1174"/>
    </location>
</feature>
<sequence length="1617" mass="178528">MSAATLAAGGGTTPPATGGGTTGGGTAPPVAGGGTTGLTHAAESDLRHRSTPPADDCPAEYKQSLDKMDVALRLTLAECRVPWLLQHLLAEAEMVTAADLSQAYTKELWRSNYKNDFGLHDVYNYPTISETRSIGRLQSALKRSKEEQGERSKRRQSEIDVSNETSNSERHNMETVWAVKTGLPAPPLRDQGSSKFIMKVYKSIQQNDIGDYESWERQMTIWRNTLLMCMWSNPQEIRLQITKAELDEFYDYLLAAALKLMMNDSLFWTREVYEYLRAPATGPKGGPKGGQLPKGKPKGGWPKGGPNGGAPTGYPKPSKKKQYAYPPGPYQQQPQQYAAPHNAQQQYAPQQQQPQQHAPQPQGKGNFPKGKGQGKGQHPKGTPGKTGPAQWAAVDASGAAFCNNYHIRDNCPGGCSRSHICPIIKQGWKCPDGTLPATALTARESARSLTAGKSAQGRNNNAPSHRCWDNLRHLHSTILDRPKSYHAALHDPVKNTDFDLKRPANYNIIYAGRDDSGILHKLVEGKAHTHEEIECVVGRLLWTTYICPTRRPFLEPLWNWRLTTTSGCPSALLRLLATTMLYLIEQPATTSNPTPDFDIPHGDTDASANDHEATIGGWFSTHQTPTKDDVFWFSTPITKSNRPWAYHKDNNPQRAIDAIELYGTLVLQQLITQTTASSSSAIAVKVRTDTKGFPYDVLNYKARKWPRYAILMELALQLHFTDTTTAIIQVHREHNCWSDQLTHRHMMAQLGSLGRASFGRWAARHEVVDCKQEREEDILNPNKNTIGPVLATTVDLRLLDAEEAPGNQLQAAPFVDDDMSDDDEDMGAAQALGLPPSVAAQVADCKAKILELQRSKDQRLQQEDYMGAHEAKQLILEQEQKLQALRQSLDGMPTPSRASGAGLASPQGPRVSLAVGFSHRQSVAGSTASLEAAAAVAAAGLAKAEESGSLAAASTASPEDAQEEQDIEVEGSEASEETSCWRPVSGRSDLMELQSEEVTKFPFRLPCDTFDRLYPYQRAGVAWMARLMQKGAGGVLADEMGLGKTIQVCALLNAARKAGATHALLLMPVSLLAQWAQEAKIWCPGWPVYTYYGTAWQRAKALRGIRKPQGGILVTSYSLVSNTEDLFEVAVEEAPEPKRRRGRLPGGQKAAKRLKTGDDDDVEQAEEDEEEPQEPEMPPGELPAVGKSRPWDVVVCDEAHRMKNISTLLGKSLRKLKSSSRILLTGTPVQNALQDLWALMDFAHPGLLGNHATFVKTFSEPIDRGSVRGAKVWAIELKKHLSVQLRALISPHMLRRTKLGAGLMVDTGRVVEAWLWPVDGDQDVITGAATKAVPFTWTTQTIGSEVIQDAGLKFVGLGNSLQEYPSTIQTMYFVWDRKGISVADGEKDTATRSIVKGPIRARTKDGLEMQVSVSFQWRFQPEGIIPLNSILGHELYQDEFVRFARSGVVEACSLFPAQFYFTNRTAITEKMKEVLRDNFIRPQKSLSASIVGMQLREVDLPDLFDDEIANTQEQMQELEIANAERAQEIIAKERELLVASETMKKIIQIAQGTAEKIRLENQAQVKQLLILQERQAEANTALLQRFENSSAPFARLFELMELRAVDGHNADKLLMAM</sequence>
<comment type="caution">
    <text evidence="4">The sequence shown here is derived from an EMBL/GenBank/DDBJ whole genome shotgun (WGS) entry which is preliminary data.</text>
</comment>
<dbReference type="PANTHER" id="PTHR45629:SF7">
    <property type="entry name" value="DNA EXCISION REPAIR PROTEIN ERCC-6-RELATED"/>
    <property type="match status" value="1"/>
</dbReference>
<feature type="compositionally biased region" description="Low complexity" evidence="2">
    <location>
        <begin position="379"/>
        <end position="388"/>
    </location>
</feature>
<evidence type="ECO:0000256" key="1">
    <source>
        <dbReference type="SAM" id="Coils"/>
    </source>
</evidence>
<dbReference type="PANTHER" id="PTHR45629">
    <property type="entry name" value="SNF2/RAD54 FAMILY MEMBER"/>
    <property type="match status" value="1"/>
</dbReference>
<feature type="domain" description="Helicase ATP-binding" evidence="3">
    <location>
        <begin position="1025"/>
        <end position="1246"/>
    </location>
</feature>
<organism evidence="4 5">
    <name type="scientific">Polarella glacialis</name>
    <name type="common">Dinoflagellate</name>
    <dbReference type="NCBI Taxonomy" id="89957"/>
    <lineage>
        <taxon>Eukaryota</taxon>
        <taxon>Sar</taxon>
        <taxon>Alveolata</taxon>
        <taxon>Dinophyceae</taxon>
        <taxon>Suessiales</taxon>
        <taxon>Suessiaceae</taxon>
        <taxon>Polarella</taxon>
    </lineage>
</organism>
<dbReference type="EMBL" id="CAJNNW010026692">
    <property type="protein sequence ID" value="CAE8687109.1"/>
    <property type="molecule type" value="Genomic_DNA"/>
</dbReference>
<dbReference type="Gene3D" id="3.40.50.10810">
    <property type="entry name" value="Tandem AAA-ATPase domain"/>
    <property type="match status" value="2"/>
</dbReference>
<accession>A0A813JRU7</accession>
<feature type="compositionally biased region" description="Basic and acidic residues" evidence="2">
    <location>
        <begin position="143"/>
        <end position="158"/>
    </location>
</feature>
<feature type="region of interest" description="Disordered" evidence="2">
    <location>
        <begin position="950"/>
        <end position="981"/>
    </location>
</feature>
<feature type="region of interest" description="Disordered" evidence="2">
    <location>
        <begin position="890"/>
        <end position="909"/>
    </location>
</feature>
<dbReference type="Pfam" id="PF00176">
    <property type="entry name" value="SNF2-rel_dom"/>
    <property type="match status" value="1"/>
</dbReference>